<dbReference type="InterPro" id="IPR044730">
    <property type="entry name" value="RNase_H-like_dom_plant"/>
</dbReference>
<dbReference type="EMBL" id="OZ034816">
    <property type="protein sequence ID" value="CAL1378563.1"/>
    <property type="molecule type" value="Genomic_DNA"/>
</dbReference>
<accession>A0AAV2DYU0</accession>
<dbReference type="InterPro" id="IPR002156">
    <property type="entry name" value="RNaseH_domain"/>
</dbReference>
<dbReference type="Pfam" id="PF13456">
    <property type="entry name" value="RVT_3"/>
    <property type="match status" value="1"/>
</dbReference>
<sequence>MADFWGIHQGLLLSLQDGVEFLILESDSQLGLNLIQKHTDTVHSYVTILGLIRCLLGQRWVVHMVHTYKEGNRVAKKLSKHNFVYHFGTPELEEPPMNQKRMLEEDIIGVSFPRQTLIRLQHDCLGRRLVLR</sequence>
<proteinExistence type="predicted"/>
<dbReference type="CDD" id="cd06222">
    <property type="entry name" value="RNase_H_like"/>
    <property type="match status" value="1"/>
</dbReference>
<reference evidence="2 3" key="1">
    <citation type="submission" date="2024-04" db="EMBL/GenBank/DDBJ databases">
        <authorList>
            <person name="Fracassetti M."/>
        </authorList>
    </citation>
    <scope>NUCLEOTIDE SEQUENCE [LARGE SCALE GENOMIC DNA]</scope>
</reference>
<dbReference type="PANTHER" id="PTHR47723">
    <property type="entry name" value="OS05G0353850 PROTEIN"/>
    <property type="match status" value="1"/>
</dbReference>
<feature type="domain" description="RNase H type-1" evidence="1">
    <location>
        <begin position="1"/>
        <end position="81"/>
    </location>
</feature>
<organism evidence="2 3">
    <name type="scientific">Linum trigynum</name>
    <dbReference type="NCBI Taxonomy" id="586398"/>
    <lineage>
        <taxon>Eukaryota</taxon>
        <taxon>Viridiplantae</taxon>
        <taxon>Streptophyta</taxon>
        <taxon>Embryophyta</taxon>
        <taxon>Tracheophyta</taxon>
        <taxon>Spermatophyta</taxon>
        <taxon>Magnoliopsida</taxon>
        <taxon>eudicotyledons</taxon>
        <taxon>Gunneridae</taxon>
        <taxon>Pentapetalae</taxon>
        <taxon>rosids</taxon>
        <taxon>fabids</taxon>
        <taxon>Malpighiales</taxon>
        <taxon>Linaceae</taxon>
        <taxon>Linum</taxon>
    </lineage>
</organism>
<dbReference type="GO" id="GO:0004523">
    <property type="term" value="F:RNA-DNA hybrid ribonuclease activity"/>
    <property type="evidence" value="ECO:0007669"/>
    <property type="project" value="InterPro"/>
</dbReference>
<dbReference type="Proteomes" id="UP001497516">
    <property type="component" value="Chromosome 3"/>
</dbReference>
<evidence type="ECO:0000313" key="2">
    <source>
        <dbReference type="EMBL" id="CAL1378563.1"/>
    </source>
</evidence>
<dbReference type="PANTHER" id="PTHR47723:SF13">
    <property type="entry name" value="PUTATIVE-RELATED"/>
    <property type="match status" value="1"/>
</dbReference>
<gene>
    <name evidence="2" type="ORF">LTRI10_LOCUS20137</name>
</gene>
<name>A0AAV2DYU0_9ROSI</name>
<dbReference type="AlphaFoldDB" id="A0AAV2DYU0"/>
<evidence type="ECO:0000313" key="3">
    <source>
        <dbReference type="Proteomes" id="UP001497516"/>
    </source>
</evidence>
<evidence type="ECO:0000259" key="1">
    <source>
        <dbReference type="Pfam" id="PF13456"/>
    </source>
</evidence>
<keyword evidence="3" id="KW-1185">Reference proteome</keyword>
<protein>
    <recommendedName>
        <fullName evidence="1">RNase H type-1 domain-containing protein</fullName>
    </recommendedName>
</protein>
<dbReference type="InterPro" id="IPR053151">
    <property type="entry name" value="RNase_H-like"/>
</dbReference>
<dbReference type="GO" id="GO:0003676">
    <property type="term" value="F:nucleic acid binding"/>
    <property type="evidence" value="ECO:0007669"/>
    <property type="project" value="InterPro"/>
</dbReference>